<gene>
    <name evidence="2" type="ORF">PPRO1472_LOCUS1527</name>
    <name evidence="3" type="ORF">PPROV_000325200</name>
</gene>
<evidence type="ECO:0000256" key="1">
    <source>
        <dbReference type="SAM" id="Coils"/>
    </source>
</evidence>
<feature type="coiled-coil region" evidence="1">
    <location>
        <begin position="94"/>
        <end position="121"/>
    </location>
</feature>
<proteinExistence type="predicted"/>
<dbReference type="Pfam" id="PF15011">
    <property type="entry name" value="CA109-like"/>
    <property type="match status" value="1"/>
</dbReference>
<evidence type="ECO:0000313" key="4">
    <source>
        <dbReference type="Proteomes" id="UP000660262"/>
    </source>
</evidence>
<organism evidence="2">
    <name type="scientific">Pycnococcus provasolii</name>
    <dbReference type="NCBI Taxonomy" id="41880"/>
    <lineage>
        <taxon>Eukaryota</taxon>
        <taxon>Viridiplantae</taxon>
        <taxon>Chlorophyta</taxon>
        <taxon>Pseudoscourfieldiophyceae</taxon>
        <taxon>Pseudoscourfieldiales</taxon>
        <taxon>Pycnococcaceae</taxon>
        <taxon>Pycnococcus</taxon>
    </lineage>
</organism>
<keyword evidence="1" id="KW-0175">Coiled coil</keyword>
<dbReference type="EMBL" id="HBDW01002201">
    <property type="protein sequence ID" value="CAD8218085.1"/>
    <property type="molecule type" value="Transcribed_RNA"/>
</dbReference>
<dbReference type="EMBL" id="BNJQ01000008">
    <property type="protein sequence ID" value="GHP04498.1"/>
    <property type="molecule type" value="Genomic_DNA"/>
</dbReference>
<name>A0A7R9XPF4_9CHLO</name>
<sequence>MERVLRNAAQQYARAQQHVDDIDVLHANVVDAKKRVVRLARRAKALHRYLARVQPDVAQTDSAFKDAVSELCARDSRVLDDALFQVAVECAQLKAFTEADLEKMKKAVHELERVASSASATLLANTAQNATAFKDVQIGPVPSLADLHEGLQTVATMARNELRLVTNIVQSAAAAADDDDDDDDEAIALVALQPCIDRGVLDAIFERAKPLRAYATKER</sequence>
<keyword evidence="4" id="KW-1185">Reference proteome</keyword>
<dbReference type="AlphaFoldDB" id="A0A7R9XPF4"/>
<reference evidence="3" key="1">
    <citation type="submission" date="2020-10" db="EMBL/GenBank/DDBJ databases">
        <title>Unveiling of a novel bifunctional photoreceptor, Dualchrome1, isolated from a cosmopolitan green alga.</title>
        <authorList>
            <person name="Suzuki S."/>
            <person name="Kawachi M."/>
        </authorList>
    </citation>
    <scope>NUCLEOTIDE SEQUENCE</scope>
    <source>
        <strain evidence="3">NIES 2893</strain>
    </source>
</reference>
<protein>
    <submittedName>
        <fullName evidence="2">Uncharacterized protein</fullName>
    </submittedName>
</protein>
<dbReference type="Proteomes" id="UP000660262">
    <property type="component" value="Unassembled WGS sequence"/>
</dbReference>
<reference evidence="2" key="2">
    <citation type="submission" date="2021-01" db="EMBL/GenBank/DDBJ databases">
        <authorList>
            <person name="Corre E."/>
            <person name="Pelletier E."/>
            <person name="Niang G."/>
            <person name="Scheremetjew M."/>
            <person name="Finn R."/>
            <person name="Kale V."/>
            <person name="Holt S."/>
            <person name="Cochrane G."/>
            <person name="Meng A."/>
            <person name="Brown T."/>
            <person name="Cohen L."/>
        </authorList>
    </citation>
    <scope>NUCLEOTIDE SEQUENCE</scope>
    <source>
        <strain evidence="2">RCC251</strain>
    </source>
</reference>
<evidence type="ECO:0000313" key="2">
    <source>
        <dbReference type="EMBL" id="CAD8218085.1"/>
    </source>
</evidence>
<dbReference type="InterPro" id="IPR029159">
    <property type="entry name" value="CA109-like"/>
</dbReference>
<evidence type="ECO:0000313" key="3">
    <source>
        <dbReference type="EMBL" id="GHP04498.1"/>
    </source>
</evidence>
<accession>A0A7R9XPF4</accession>